<dbReference type="InterPro" id="IPR005135">
    <property type="entry name" value="Endo/exonuclease/phosphatase"/>
</dbReference>
<name>A0ABR0X2Q9_REHGL</name>
<sequence>MAVLPNSSLPFNPYVPLWMELLGYDGLFVVDSIGKKKGGLILLWKKPLVLTVASYSDGHIDSVVQDGEHRWRFTGFYGNPDTSKRKYSWELMRKLAAMGEFEHLPWLIGGDFNEICSHNEKSGGRRRPETQIDEFNRVIEECELREIYGEGDWFTSVNRRSGEEIIFEKLDRFLSTFNWRLLYPIAKKYTLEYYSSDHRAVGINWRSRVTMHLTNSEPRGRKFKFEKFWSIES</sequence>
<dbReference type="Pfam" id="PF03372">
    <property type="entry name" value="Exo_endo_phos"/>
    <property type="match status" value="1"/>
</dbReference>
<accession>A0ABR0X2Q9</accession>
<dbReference type="Gene3D" id="3.60.10.10">
    <property type="entry name" value="Endonuclease/exonuclease/phosphatase"/>
    <property type="match status" value="1"/>
</dbReference>
<evidence type="ECO:0000313" key="2">
    <source>
        <dbReference type="EMBL" id="KAK6153958.1"/>
    </source>
</evidence>
<evidence type="ECO:0000259" key="1">
    <source>
        <dbReference type="Pfam" id="PF03372"/>
    </source>
</evidence>
<gene>
    <name evidence="2" type="ORF">DH2020_013597</name>
</gene>
<feature type="domain" description="Endonuclease/exonuclease/phosphatase" evidence="1">
    <location>
        <begin position="30"/>
        <end position="176"/>
    </location>
</feature>
<organism evidence="2 3">
    <name type="scientific">Rehmannia glutinosa</name>
    <name type="common">Chinese foxglove</name>
    <dbReference type="NCBI Taxonomy" id="99300"/>
    <lineage>
        <taxon>Eukaryota</taxon>
        <taxon>Viridiplantae</taxon>
        <taxon>Streptophyta</taxon>
        <taxon>Embryophyta</taxon>
        <taxon>Tracheophyta</taxon>
        <taxon>Spermatophyta</taxon>
        <taxon>Magnoliopsida</taxon>
        <taxon>eudicotyledons</taxon>
        <taxon>Gunneridae</taxon>
        <taxon>Pentapetalae</taxon>
        <taxon>asterids</taxon>
        <taxon>lamiids</taxon>
        <taxon>Lamiales</taxon>
        <taxon>Orobanchaceae</taxon>
        <taxon>Rehmannieae</taxon>
        <taxon>Rehmannia</taxon>
    </lineage>
</organism>
<comment type="caution">
    <text evidence="2">The sequence shown here is derived from an EMBL/GenBank/DDBJ whole genome shotgun (WGS) entry which is preliminary data.</text>
</comment>
<dbReference type="PANTHER" id="PTHR33710:SF71">
    <property type="entry name" value="ENDONUCLEASE_EXONUCLEASE_PHOSPHATASE DOMAIN-CONTAINING PROTEIN"/>
    <property type="match status" value="1"/>
</dbReference>
<dbReference type="EMBL" id="JABTTQ020000006">
    <property type="protein sequence ID" value="KAK6153958.1"/>
    <property type="molecule type" value="Genomic_DNA"/>
</dbReference>
<evidence type="ECO:0000313" key="3">
    <source>
        <dbReference type="Proteomes" id="UP001318860"/>
    </source>
</evidence>
<dbReference type="Proteomes" id="UP001318860">
    <property type="component" value="Unassembled WGS sequence"/>
</dbReference>
<protein>
    <recommendedName>
        <fullName evidence="1">Endonuclease/exonuclease/phosphatase domain-containing protein</fullName>
    </recommendedName>
</protein>
<dbReference type="SUPFAM" id="SSF56219">
    <property type="entry name" value="DNase I-like"/>
    <property type="match status" value="1"/>
</dbReference>
<dbReference type="PANTHER" id="PTHR33710">
    <property type="entry name" value="BNAC02G09200D PROTEIN"/>
    <property type="match status" value="1"/>
</dbReference>
<proteinExistence type="predicted"/>
<keyword evidence="3" id="KW-1185">Reference proteome</keyword>
<dbReference type="InterPro" id="IPR036691">
    <property type="entry name" value="Endo/exonu/phosph_ase_sf"/>
</dbReference>
<reference evidence="2 3" key="1">
    <citation type="journal article" date="2021" name="Comput. Struct. Biotechnol. J.">
        <title>De novo genome assembly of the potent medicinal plant Rehmannia glutinosa using nanopore technology.</title>
        <authorList>
            <person name="Ma L."/>
            <person name="Dong C."/>
            <person name="Song C."/>
            <person name="Wang X."/>
            <person name="Zheng X."/>
            <person name="Niu Y."/>
            <person name="Chen S."/>
            <person name="Feng W."/>
        </authorList>
    </citation>
    <scope>NUCLEOTIDE SEQUENCE [LARGE SCALE GENOMIC DNA]</scope>
    <source>
        <strain evidence="2">DH-2019</strain>
    </source>
</reference>